<dbReference type="Pfam" id="PF04082">
    <property type="entry name" value="Fungal_trans"/>
    <property type="match status" value="1"/>
</dbReference>
<dbReference type="AlphaFoldDB" id="A0A8H6SUP7"/>
<evidence type="ECO:0000259" key="3">
    <source>
        <dbReference type="SMART" id="SM00906"/>
    </source>
</evidence>
<evidence type="ECO:0000313" key="5">
    <source>
        <dbReference type="Proteomes" id="UP000613580"/>
    </source>
</evidence>
<dbReference type="SUPFAM" id="SSF51197">
    <property type="entry name" value="Clavaminate synthase-like"/>
    <property type="match status" value="1"/>
</dbReference>
<dbReference type="EMBL" id="JACAZE010000009">
    <property type="protein sequence ID" value="KAF7305826.1"/>
    <property type="molecule type" value="Genomic_DNA"/>
</dbReference>
<dbReference type="Gene3D" id="2.60.120.620">
    <property type="entry name" value="q2cbj1_9rhob like domain"/>
    <property type="match status" value="1"/>
</dbReference>
<feature type="region of interest" description="Disordered" evidence="2">
    <location>
        <begin position="1095"/>
        <end position="1116"/>
    </location>
</feature>
<feature type="compositionally biased region" description="Low complexity" evidence="2">
    <location>
        <begin position="909"/>
        <end position="936"/>
    </location>
</feature>
<accession>A0A8H6SUP7</accession>
<dbReference type="Pfam" id="PF05721">
    <property type="entry name" value="PhyH"/>
    <property type="match status" value="1"/>
</dbReference>
<evidence type="ECO:0000256" key="1">
    <source>
        <dbReference type="ARBA" id="ARBA00023242"/>
    </source>
</evidence>
<organism evidence="4 5">
    <name type="scientific">Mycena chlorophos</name>
    <name type="common">Agaric fungus</name>
    <name type="synonym">Agaricus chlorophos</name>
    <dbReference type="NCBI Taxonomy" id="658473"/>
    <lineage>
        <taxon>Eukaryota</taxon>
        <taxon>Fungi</taxon>
        <taxon>Dikarya</taxon>
        <taxon>Basidiomycota</taxon>
        <taxon>Agaricomycotina</taxon>
        <taxon>Agaricomycetes</taxon>
        <taxon>Agaricomycetidae</taxon>
        <taxon>Agaricales</taxon>
        <taxon>Marasmiineae</taxon>
        <taxon>Mycenaceae</taxon>
        <taxon>Mycena</taxon>
    </lineage>
</organism>
<feature type="compositionally biased region" description="Low complexity" evidence="2">
    <location>
        <begin position="1100"/>
        <end position="1113"/>
    </location>
</feature>
<keyword evidence="5" id="KW-1185">Reference proteome</keyword>
<evidence type="ECO:0000313" key="4">
    <source>
        <dbReference type="EMBL" id="KAF7305826.1"/>
    </source>
</evidence>
<dbReference type="OrthoDB" id="424974at2759"/>
<dbReference type="GO" id="GO:0008270">
    <property type="term" value="F:zinc ion binding"/>
    <property type="evidence" value="ECO:0007669"/>
    <property type="project" value="InterPro"/>
</dbReference>
<dbReference type="Proteomes" id="UP000613580">
    <property type="component" value="Unassembled WGS sequence"/>
</dbReference>
<keyword evidence="1" id="KW-0539">Nucleus</keyword>
<sequence length="1153" mass="125733">MAADLKRRFEEDGFVIVPGLVSESSFQPLKDACADVVGKTRDGTWLHRRVVGKQFPPYGDDNPDSWGVQHVMHPDLKQKAFAEWYTSDEVVGAVKTLLGCGEEVLQMELFNLLINPLGHDFALRWHRDDIPNDATSDEEQKGLDAWKPVGIQWNTALYTDSCLYVVPGSHKHPRTDEQRKHSSGMEAPKDPLDMPGAIQVTLQRKNHLFSSNSLSEFAPLAAGESVFYNSNILHCAAYSSATTRATLHATMGTVAGGPVRARNILQHGLSWMKEDEFKSTLRSTGRGKRSVLSEVPELTAIISEMGERIRQLEAAVAHTHDPGGQSSSHHPLLENALPPVPTPRSTSRPLPAEDGTLSVDQTTGDAKYFGPSAGMEALMSIEGVPRGHNNQRPSFTSITNVFPFARDGTASWAVPSSLAQLCTHLPPQPRAWALCERFFQNGCWTIMPIMQDEAIEVLARVYQPQHQSQAAGTSTSTTPPMSARQMAVVFLVLASGALVDLKLPPYSDEADHYFDLACAAMTLEPFYDNMSPLTVQMLALLAGYYAHGGRRFSMDGAFAVISLASNMAQRLGMHREAFAADMSPKMAYRCRALWWETYCTETIYAISVGRPTGTLLSEISCPYPPEEDNIAQPFCRFNRGYRTARWRWGKELIGPVMEAFLRFEKPTYEQILDLDQQIRRHIHDAPYDSFPIQAISPSPSSFIQKYLIPRFCKIALMYIHNSHFVEAMRANPANPLASPYAASYLAAYRSASEIIKADIRNFTTHPALFIRWWAVWKSLFNAAIIVGTVATRYPSSKLAPHAIVELFTAVDLIEKGAVSSGRAQAGLSILRRLRDKAIAMYSKFSGHSLSPPPTSDVETNAELDIFAGYTRVVAQKVIAHAAGGKKAGGEQAQPAPQQQQHLYPPVVNTGSPVASTSSPPSSGASTASSQPSPATQWDRLQLQLDPEFQADFAAALSTSTGQEVNLADLPWPQDFDPTIVQYFETVDPFSAAGVGGVGVGAGAGGTGGTASGLGLGVGFGPNTDVGYGGQQTPAFREELQQTHHPYPHAYDSLPQSQSQQGMRMIDVPISPSAPSPYDDAGFFFTFSPSMGLGDGDDQSLRLGSGSAGLGQQSDMHGGMEPSPFAYGASGPLQLGRQMQMQAELQWTRYLQSL</sequence>
<protein>
    <submittedName>
        <fullName evidence="4">Zn(2)-C6 fungal-type domain-containing protein</fullName>
    </submittedName>
</protein>
<feature type="region of interest" description="Disordered" evidence="2">
    <location>
        <begin position="885"/>
        <end position="936"/>
    </location>
</feature>
<feature type="region of interest" description="Disordered" evidence="2">
    <location>
        <begin position="169"/>
        <end position="191"/>
    </location>
</feature>
<evidence type="ECO:0000256" key="2">
    <source>
        <dbReference type="SAM" id="MobiDB-lite"/>
    </source>
</evidence>
<feature type="compositionally biased region" description="Low complexity" evidence="2">
    <location>
        <begin position="885"/>
        <end position="900"/>
    </location>
</feature>
<dbReference type="CDD" id="cd12148">
    <property type="entry name" value="fungal_TF_MHR"/>
    <property type="match status" value="1"/>
</dbReference>
<dbReference type="PANTHER" id="PTHR40470:SF1">
    <property type="entry name" value="PHYTANOYL-COA DIOXYGENASE FAMILY PROTEIN (AFU_ORTHOLOGUE AFUA_2G15850)"/>
    <property type="match status" value="1"/>
</dbReference>
<proteinExistence type="predicted"/>
<comment type="caution">
    <text evidence="4">The sequence shown here is derived from an EMBL/GenBank/DDBJ whole genome shotgun (WGS) entry which is preliminary data.</text>
</comment>
<feature type="region of interest" description="Disordered" evidence="2">
    <location>
        <begin position="318"/>
        <end position="366"/>
    </location>
</feature>
<reference evidence="4" key="1">
    <citation type="submission" date="2020-05" db="EMBL/GenBank/DDBJ databases">
        <title>Mycena genomes resolve the evolution of fungal bioluminescence.</title>
        <authorList>
            <person name="Tsai I.J."/>
        </authorList>
    </citation>
    <scope>NUCLEOTIDE SEQUENCE</scope>
    <source>
        <strain evidence="4">110903Hualien_Pintung</strain>
    </source>
</reference>
<name>A0A8H6SUP7_MYCCL</name>
<dbReference type="SMART" id="SM00906">
    <property type="entry name" value="Fungal_trans"/>
    <property type="match status" value="1"/>
</dbReference>
<dbReference type="GO" id="GO:0003677">
    <property type="term" value="F:DNA binding"/>
    <property type="evidence" value="ECO:0007669"/>
    <property type="project" value="InterPro"/>
</dbReference>
<feature type="domain" description="Xylanolytic transcriptional activator regulatory" evidence="3">
    <location>
        <begin position="557"/>
        <end position="630"/>
    </location>
</feature>
<gene>
    <name evidence="4" type="ORF">HMN09_00736600</name>
</gene>
<dbReference type="PANTHER" id="PTHR40470">
    <property type="entry name" value="PHYTANOYL-COA DIOXYGENASE FAMILY PROTEIN (AFU_ORTHOLOGUE AFUA_2G15850)"/>
    <property type="match status" value="1"/>
</dbReference>
<dbReference type="InterPro" id="IPR008775">
    <property type="entry name" value="Phytyl_CoA_dOase-like"/>
</dbReference>
<dbReference type="InterPro" id="IPR007219">
    <property type="entry name" value="XnlR_reg_dom"/>
</dbReference>
<dbReference type="GO" id="GO:0006351">
    <property type="term" value="P:DNA-templated transcription"/>
    <property type="evidence" value="ECO:0007669"/>
    <property type="project" value="InterPro"/>
</dbReference>